<dbReference type="Proteomes" id="UP000295805">
    <property type="component" value="Unassembled WGS sequence"/>
</dbReference>
<name>A0A4R3ZQH5_9ACTN</name>
<comment type="caution">
    <text evidence="1">The sequence shown here is derived from an EMBL/GenBank/DDBJ whole genome shotgun (WGS) entry which is preliminary data.</text>
</comment>
<evidence type="ECO:0000313" key="1">
    <source>
        <dbReference type="EMBL" id="TCW19386.1"/>
    </source>
</evidence>
<organism evidence="1 2">
    <name type="scientific">Dietzia cinnamea</name>
    <dbReference type="NCBI Taxonomy" id="321318"/>
    <lineage>
        <taxon>Bacteria</taxon>
        <taxon>Bacillati</taxon>
        <taxon>Actinomycetota</taxon>
        <taxon>Actinomycetes</taxon>
        <taxon>Mycobacteriales</taxon>
        <taxon>Dietziaceae</taxon>
        <taxon>Dietzia</taxon>
    </lineage>
</organism>
<dbReference type="EMBL" id="SMCX01000040">
    <property type="protein sequence ID" value="TCW19386.1"/>
    <property type="molecule type" value="Genomic_DNA"/>
</dbReference>
<reference evidence="1 2" key="1">
    <citation type="submission" date="2019-03" db="EMBL/GenBank/DDBJ databases">
        <title>Root nodule microbial communities of legume samples collected from USA, Mexico and Botswana.</title>
        <authorList>
            <person name="Hirsch A."/>
        </authorList>
    </citation>
    <scope>NUCLEOTIDE SEQUENCE [LARGE SCALE GENOMIC DNA]</scope>
    <source>
        <strain evidence="1 2">55</strain>
    </source>
</reference>
<gene>
    <name evidence="1" type="ORF">EDD19_14012</name>
</gene>
<accession>A0A4R3ZQH5</accession>
<evidence type="ECO:0000313" key="2">
    <source>
        <dbReference type="Proteomes" id="UP000295805"/>
    </source>
</evidence>
<sequence length="51" mass="5506">MVLGVALAGNFNRLFPSLSLLALLSFAFNPPDLSFGCTQLYFLQDLGEVGQ</sequence>
<protein>
    <submittedName>
        <fullName evidence="1">Uncharacterized protein</fullName>
    </submittedName>
</protein>
<dbReference type="AlphaFoldDB" id="A0A4R3ZQH5"/>
<proteinExistence type="predicted"/>